<evidence type="ECO:0000313" key="3">
    <source>
        <dbReference type="Proteomes" id="UP001148838"/>
    </source>
</evidence>
<feature type="region of interest" description="Disordered" evidence="1">
    <location>
        <begin position="128"/>
        <end position="201"/>
    </location>
</feature>
<comment type="caution">
    <text evidence="2">The sequence shown here is derived from an EMBL/GenBank/DDBJ whole genome shotgun (WGS) entry which is preliminary data.</text>
</comment>
<gene>
    <name evidence="2" type="ORF">ANN_18532</name>
</gene>
<evidence type="ECO:0000313" key="2">
    <source>
        <dbReference type="EMBL" id="KAJ4435912.1"/>
    </source>
</evidence>
<accession>A0ABQ8SP11</accession>
<name>A0ABQ8SP11_PERAM</name>
<dbReference type="EMBL" id="JAJSOF020000023">
    <property type="protein sequence ID" value="KAJ4435912.1"/>
    <property type="molecule type" value="Genomic_DNA"/>
</dbReference>
<sequence>MTGLLGYLRRCINILGYSASEYNEGDNAGEMSPGPSTDSYPAFAHIELKENLGINLNQVTCPNRDSKPSHLVSLSDVVTITSKINVDLFLIDILRLATPRFNPYGRINYISFLGSPGIRYDVNTSRGAISSKKMSKCKEKEKRKENEKEGGNEKKRRRGKEKEEETKRKGRRKRREKEGGNDKKRKEEMKRKGRRNGREKE</sequence>
<feature type="compositionally biased region" description="Basic and acidic residues" evidence="1">
    <location>
        <begin position="136"/>
        <end position="153"/>
    </location>
</feature>
<feature type="compositionally biased region" description="Basic and acidic residues" evidence="1">
    <location>
        <begin position="176"/>
        <end position="201"/>
    </location>
</feature>
<reference evidence="2 3" key="1">
    <citation type="journal article" date="2022" name="Allergy">
        <title>Genome assembly and annotation of Periplaneta americana reveal a comprehensive cockroach allergen profile.</title>
        <authorList>
            <person name="Wang L."/>
            <person name="Xiong Q."/>
            <person name="Saelim N."/>
            <person name="Wang L."/>
            <person name="Nong W."/>
            <person name="Wan A.T."/>
            <person name="Shi M."/>
            <person name="Liu X."/>
            <person name="Cao Q."/>
            <person name="Hui J.H.L."/>
            <person name="Sookrung N."/>
            <person name="Leung T.F."/>
            <person name="Tungtrongchitr A."/>
            <person name="Tsui S.K.W."/>
        </authorList>
    </citation>
    <scope>NUCLEOTIDE SEQUENCE [LARGE SCALE GENOMIC DNA]</scope>
    <source>
        <strain evidence="2">PWHHKU_190912</strain>
    </source>
</reference>
<proteinExistence type="predicted"/>
<protein>
    <submittedName>
        <fullName evidence="2">Uncharacterized protein</fullName>
    </submittedName>
</protein>
<evidence type="ECO:0000256" key="1">
    <source>
        <dbReference type="SAM" id="MobiDB-lite"/>
    </source>
</evidence>
<dbReference type="Proteomes" id="UP001148838">
    <property type="component" value="Unassembled WGS sequence"/>
</dbReference>
<organism evidence="2 3">
    <name type="scientific">Periplaneta americana</name>
    <name type="common">American cockroach</name>
    <name type="synonym">Blatta americana</name>
    <dbReference type="NCBI Taxonomy" id="6978"/>
    <lineage>
        <taxon>Eukaryota</taxon>
        <taxon>Metazoa</taxon>
        <taxon>Ecdysozoa</taxon>
        <taxon>Arthropoda</taxon>
        <taxon>Hexapoda</taxon>
        <taxon>Insecta</taxon>
        <taxon>Pterygota</taxon>
        <taxon>Neoptera</taxon>
        <taxon>Polyneoptera</taxon>
        <taxon>Dictyoptera</taxon>
        <taxon>Blattodea</taxon>
        <taxon>Blattoidea</taxon>
        <taxon>Blattidae</taxon>
        <taxon>Blattinae</taxon>
        <taxon>Periplaneta</taxon>
    </lineage>
</organism>
<keyword evidence="3" id="KW-1185">Reference proteome</keyword>